<comment type="caution">
    <text evidence="3">The sequence shown here is derived from an EMBL/GenBank/DDBJ whole genome shotgun (WGS) entry which is preliminary data.</text>
</comment>
<keyword evidence="1" id="KW-1133">Transmembrane helix</keyword>
<organism evidence="3 4">
    <name type="scientific">Rhabdobacter roseus</name>
    <dbReference type="NCBI Taxonomy" id="1655419"/>
    <lineage>
        <taxon>Bacteria</taxon>
        <taxon>Pseudomonadati</taxon>
        <taxon>Bacteroidota</taxon>
        <taxon>Cytophagia</taxon>
        <taxon>Cytophagales</taxon>
        <taxon>Cytophagaceae</taxon>
        <taxon>Rhabdobacter</taxon>
    </lineage>
</organism>
<evidence type="ECO:0000256" key="2">
    <source>
        <dbReference type="SAM" id="SignalP"/>
    </source>
</evidence>
<gene>
    <name evidence="3" type="ORF">HNQ92_005082</name>
</gene>
<accession>A0A840U499</accession>
<dbReference type="RefSeq" id="WP_184178514.1">
    <property type="nucleotide sequence ID" value="NZ_JACHGF010000012.1"/>
</dbReference>
<dbReference type="EMBL" id="JACHGF010000012">
    <property type="protein sequence ID" value="MBB5286920.1"/>
    <property type="molecule type" value="Genomic_DNA"/>
</dbReference>
<evidence type="ECO:0000256" key="1">
    <source>
        <dbReference type="SAM" id="Phobius"/>
    </source>
</evidence>
<sequence length="206" mass="23687">MRLPVPYSILVFCCFLSASLRAQDHYDPARALSNEELLLKKDPTNRVFTKAGQRYLALDVSPFWGGFHRHRFFPGDDMRFRLKDESIKFNETLASVSDSTFSIVIINDVLERMEYREIPLTQVHRIKVFRRIPWVTEGAFLLPLAGLIYIGADFFNKGIDDQRFTTDRQTLAVGGALVGTGIICYKLSFSSLRINKNNRLKVLQTY</sequence>
<name>A0A840U499_9BACT</name>
<protein>
    <submittedName>
        <fullName evidence="3">Uncharacterized protein</fullName>
    </submittedName>
</protein>
<keyword evidence="4" id="KW-1185">Reference proteome</keyword>
<keyword evidence="2" id="KW-0732">Signal</keyword>
<keyword evidence="1" id="KW-0472">Membrane</keyword>
<keyword evidence="1" id="KW-0812">Transmembrane</keyword>
<proteinExistence type="predicted"/>
<evidence type="ECO:0000313" key="3">
    <source>
        <dbReference type="EMBL" id="MBB5286920.1"/>
    </source>
</evidence>
<feature type="chain" id="PRO_5032457453" evidence="2">
    <location>
        <begin position="23"/>
        <end position="206"/>
    </location>
</feature>
<dbReference type="Proteomes" id="UP000557307">
    <property type="component" value="Unassembled WGS sequence"/>
</dbReference>
<feature type="transmembrane region" description="Helical" evidence="1">
    <location>
        <begin position="171"/>
        <end position="189"/>
    </location>
</feature>
<feature type="signal peptide" evidence="2">
    <location>
        <begin position="1"/>
        <end position="22"/>
    </location>
</feature>
<reference evidence="3 4" key="1">
    <citation type="submission" date="2020-08" db="EMBL/GenBank/DDBJ databases">
        <title>Genomic Encyclopedia of Type Strains, Phase IV (KMG-IV): sequencing the most valuable type-strain genomes for metagenomic binning, comparative biology and taxonomic classification.</title>
        <authorList>
            <person name="Goeker M."/>
        </authorList>
    </citation>
    <scope>NUCLEOTIDE SEQUENCE [LARGE SCALE GENOMIC DNA]</scope>
    <source>
        <strain evidence="3 4">DSM 105074</strain>
    </source>
</reference>
<feature type="transmembrane region" description="Helical" evidence="1">
    <location>
        <begin position="131"/>
        <end position="151"/>
    </location>
</feature>
<evidence type="ECO:0000313" key="4">
    <source>
        <dbReference type="Proteomes" id="UP000557307"/>
    </source>
</evidence>
<dbReference type="AlphaFoldDB" id="A0A840U499"/>